<dbReference type="AlphaFoldDB" id="A0A8J3DB17"/>
<keyword evidence="1" id="KW-0812">Transmembrane</keyword>
<dbReference type="EMBL" id="BMXF01000005">
    <property type="protein sequence ID" value="GHB84363.1"/>
    <property type="molecule type" value="Genomic_DNA"/>
</dbReference>
<gene>
    <name evidence="2" type="ORF">GCM10007390_44520</name>
</gene>
<evidence type="ECO:0000313" key="3">
    <source>
        <dbReference type="Proteomes" id="UP000598271"/>
    </source>
</evidence>
<proteinExistence type="predicted"/>
<reference evidence="2 3" key="1">
    <citation type="journal article" date="2014" name="Int. J. Syst. Evol. Microbiol.">
        <title>Complete genome sequence of Corynebacterium casei LMG S-19264T (=DSM 44701T), isolated from a smear-ripened cheese.</title>
        <authorList>
            <consortium name="US DOE Joint Genome Institute (JGI-PGF)"/>
            <person name="Walter F."/>
            <person name="Albersmeier A."/>
            <person name="Kalinowski J."/>
            <person name="Ruckert C."/>
        </authorList>
    </citation>
    <scope>NUCLEOTIDE SEQUENCE [LARGE SCALE GENOMIC DNA]</scope>
    <source>
        <strain evidence="2 3">KCTC 12866</strain>
    </source>
</reference>
<evidence type="ECO:0008006" key="4">
    <source>
        <dbReference type="Google" id="ProtNLM"/>
    </source>
</evidence>
<evidence type="ECO:0000313" key="2">
    <source>
        <dbReference type="EMBL" id="GHB84363.1"/>
    </source>
</evidence>
<evidence type="ECO:0000256" key="1">
    <source>
        <dbReference type="SAM" id="Phobius"/>
    </source>
</evidence>
<dbReference type="Proteomes" id="UP000598271">
    <property type="component" value="Unassembled WGS sequence"/>
</dbReference>
<sequence>MVSVFGACQKKEYPTFNYTNTTVSTSQKQVSTPAEVVAADVETPAISTPQVLSASADEEVVVMTEEEVALSVIPSEAITPNAAPGVAKTTAAKPAKLTWTQKIAAKKIQKQIKKASSPETAKAAKAENTIALLSLVFGGAGLLLLLLGSGLGILLGIAGLVLGIVGLGRIKKGQAPDSTKTMSLLGVIFGGLVTLLGLIVVAAVASYGGFY</sequence>
<feature type="transmembrane region" description="Helical" evidence="1">
    <location>
        <begin position="182"/>
        <end position="207"/>
    </location>
</feature>
<keyword evidence="1" id="KW-1133">Transmembrane helix</keyword>
<name>A0A8J3DB17_9BACT</name>
<feature type="transmembrane region" description="Helical" evidence="1">
    <location>
        <begin position="130"/>
        <end position="147"/>
    </location>
</feature>
<comment type="caution">
    <text evidence="2">The sequence shown here is derived from an EMBL/GenBank/DDBJ whole genome shotgun (WGS) entry which is preliminary data.</text>
</comment>
<feature type="transmembrane region" description="Helical" evidence="1">
    <location>
        <begin position="153"/>
        <end position="170"/>
    </location>
</feature>
<keyword evidence="3" id="KW-1185">Reference proteome</keyword>
<organism evidence="2 3">
    <name type="scientific">Persicitalea jodogahamensis</name>
    <dbReference type="NCBI Taxonomy" id="402147"/>
    <lineage>
        <taxon>Bacteria</taxon>
        <taxon>Pseudomonadati</taxon>
        <taxon>Bacteroidota</taxon>
        <taxon>Cytophagia</taxon>
        <taxon>Cytophagales</taxon>
        <taxon>Spirosomataceae</taxon>
        <taxon>Persicitalea</taxon>
    </lineage>
</organism>
<keyword evidence="1" id="KW-0472">Membrane</keyword>
<accession>A0A8J3DB17</accession>
<protein>
    <recommendedName>
        <fullName evidence="4">DUF4190 domain-containing protein</fullName>
    </recommendedName>
</protein>